<accession>A5FTM3</accession>
<geneLocation type="plasmid" evidence="2 3">
    <name>pACRY02</name>
</geneLocation>
<reference evidence="2 3" key="1">
    <citation type="submission" date="2007-05" db="EMBL/GenBank/DDBJ databases">
        <title>Complete sequence of plasmid2 pACRY02 of Acidiphilium cryptum JF-5.</title>
        <authorList>
            <consortium name="US DOE Joint Genome Institute"/>
            <person name="Copeland A."/>
            <person name="Lucas S."/>
            <person name="Lapidus A."/>
            <person name="Barry K."/>
            <person name="Detter J.C."/>
            <person name="Glavina del Rio T."/>
            <person name="Hammon N."/>
            <person name="Israni S."/>
            <person name="Dalin E."/>
            <person name="Tice H."/>
            <person name="Pitluck S."/>
            <person name="Sims D."/>
            <person name="Brettin T."/>
            <person name="Bruce D."/>
            <person name="Han C."/>
            <person name="Schmutz J."/>
            <person name="Larimer F."/>
            <person name="Land M."/>
            <person name="Hauser L."/>
            <person name="Kyrpides N."/>
            <person name="Kim E."/>
            <person name="Magnuson T."/>
            <person name="Richardson P."/>
        </authorList>
    </citation>
    <scope>NUCLEOTIDE SEQUENCE [LARGE SCALE GENOMIC DNA]</scope>
    <source>
        <strain evidence="2 3">JF-5</strain>
        <plasmid evidence="3">Plasmid pACRY02</plasmid>
    </source>
</reference>
<feature type="domain" description="Calcineurin-like phosphoesterase" evidence="1">
    <location>
        <begin position="16"/>
        <end position="211"/>
    </location>
</feature>
<evidence type="ECO:0000313" key="2">
    <source>
        <dbReference type="EMBL" id="ABQ28955.1"/>
    </source>
</evidence>
<dbReference type="AlphaFoldDB" id="A5FTM3"/>
<dbReference type="Pfam" id="PF00149">
    <property type="entry name" value="Metallophos"/>
    <property type="match status" value="1"/>
</dbReference>
<evidence type="ECO:0000313" key="3">
    <source>
        <dbReference type="Proteomes" id="UP000000245"/>
    </source>
</evidence>
<organism evidence="2 3">
    <name type="scientific">Acidiphilium cryptum (strain JF-5)</name>
    <dbReference type="NCBI Taxonomy" id="349163"/>
    <lineage>
        <taxon>Bacteria</taxon>
        <taxon>Pseudomonadati</taxon>
        <taxon>Pseudomonadota</taxon>
        <taxon>Alphaproteobacteria</taxon>
        <taxon>Acetobacterales</taxon>
        <taxon>Acidocellaceae</taxon>
        <taxon>Acidiphilium</taxon>
    </lineage>
</organism>
<dbReference type="InterPro" id="IPR017056">
    <property type="entry name" value="P-Estase_HI0762_prd"/>
</dbReference>
<dbReference type="EMBL" id="CP000690">
    <property type="protein sequence ID" value="ABQ28955.1"/>
    <property type="molecule type" value="Genomic_DNA"/>
</dbReference>
<keyword evidence="3" id="KW-1185">Reference proteome</keyword>
<dbReference type="GO" id="GO:0016787">
    <property type="term" value="F:hydrolase activity"/>
    <property type="evidence" value="ECO:0007669"/>
    <property type="project" value="InterPro"/>
</dbReference>
<dbReference type="InterPro" id="IPR029052">
    <property type="entry name" value="Metallo-depent_PP-like"/>
</dbReference>
<dbReference type="KEGG" id="acr:Acry_3343"/>
<dbReference type="RefSeq" id="WP_011930699.1">
    <property type="nucleotide sequence ID" value="NC_009468.1"/>
</dbReference>
<dbReference type="PIRSF" id="PIRSF036446">
    <property type="entry name" value="Phosphoesterase_HI0762_prd"/>
    <property type="match status" value="1"/>
</dbReference>
<proteinExistence type="predicted"/>
<dbReference type="HOGENOM" id="CLU_084430_0_0_5"/>
<dbReference type="Gene3D" id="3.60.21.10">
    <property type="match status" value="1"/>
</dbReference>
<dbReference type="Proteomes" id="UP000000245">
    <property type="component" value="Plasmid pACRY02"/>
</dbReference>
<name>A5FTM3_ACICJ</name>
<dbReference type="CDD" id="cd00838">
    <property type="entry name" value="MPP_superfamily"/>
    <property type="match status" value="1"/>
</dbReference>
<sequence>MSRMTGPTKAAPLGGILFYGDPHGEWRPLVRAVLEHRPAAVVILGDCGLDVPLRQKLASVWDLVPRWRWIIGNHDVDSIAEYEFLVESHPDGDLGGKWAELDGEIVAGLGGVYAAKVWYPKFGGDHDDPPKFRTRQEMIKQTARADRFKGGVPRSSRATIFPEDHEALRRIRAAILATHDAPTSHRHGFAAIDELAREMGAGLVVHGHHHHSYVGQTADGIPVRGLDIAEPWLWKEGE</sequence>
<protein>
    <submittedName>
        <fullName evidence="2">Metallophosphoesterase</fullName>
    </submittedName>
</protein>
<dbReference type="SUPFAM" id="SSF56300">
    <property type="entry name" value="Metallo-dependent phosphatases"/>
    <property type="match status" value="1"/>
</dbReference>
<keyword evidence="2" id="KW-0614">Plasmid</keyword>
<gene>
    <name evidence="2" type="ordered locus">Acry_3343</name>
</gene>
<dbReference type="InterPro" id="IPR004843">
    <property type="entry name" value="Calcineurin-like_PHP"/>
</dbReference>
<evidence type="ECO:0000259" key="1">
    <source>
        <dbReference type="Pfam" id="PF00149"/>
    </source>
</evidence>